<keyword evidence="3" id="KW-1003">Cell membrane</keyword>
<evidence type="ECO:0000259" key="8">
    <source>
        <dbReference type="Pfam" id="PF00892"/>
    </source>
</evidence>
<feature type="transmembrane region" description="Helical" evidence="7">
    <location>
        <begin position="260"/>
        <end position="280"/>
    </location>
</feature>
<name>A0ABV1H879_9FIRM</name>
<reference evidence="9" key="1">
    <citation type="submission" date="2024-03" db="EMBL/GenBank/DDBJ databases">
        <title>Human intestinal bacterial collection.</title>
        <authorList>
            <person name="Pauvert C."/>
            <person name="Hitch T.C.A."/>
            <person name="Clavel T."/>
        </authorList>
    </citation>
    <scope>NUCLEOTIDE SEQUENCE [LARGE SCALE GENOMIC DNA]</scope>
    <source>
        <strain evidence="9">CLA-AA-H89B</strain>
    </source>
</reference>
<feature type="transmembrane region" description="Helical" evidence="7">
    <location>
        <begin position="176"/>
        <end position="193"/>
    </location>
</feature>
<gene>
    <name evidence="9" type="ORF">WMO37_11750</name>
</gene>
<dbReference type="EMBL" id="JBBMFS010000010">
    <property type="protein sequence ID" value="MEQ2555668.1"/>
    <property type="molecule type" value="Genomic_DNA"/>
</dbReference>
<evidence type="ECO:0000256" key="4">
    <source>
        <dbReference type="ARBA" id="ARBA00022692"/>
    </source>
</evidence>
<evidence type="ECO:0000256" key="7">
    <source>
        <dbReference type="SAM" id="Phobius"/>
    </source>
</evidence>
<keyword evidence="4 7" id="KW-0812">Transmembrane</keyword>
<feature type="transmembrane region" description="Helical" evidence="7">
    <location>
        <begin position="224"/>
        <end position="248"/>
    </location>
</feature>
<dbReference type="PANTHER" id="PTHR42920:SF5">
    <property type="entry name" value="EAMA DOMAIN-CONTAINING PROTEIN"/>
    <property type="match status" value="1"/>
</dbReference>
<evidence type="ECO:0000256" key="2">
    <source>
        <dbReference type="ARBA" id="ARBA00007362"/>
    </source>
</evidence>
<comment type="subcellular location">
    <subcellularLocation>
        <location evidence="1">Cell membrane</location>
        <topology evidence="1">Multi-pass membrane protein</topology>
    </subcellularLocation>
</comment>
<evidence type="ECO:0000256" key="3">
    <source>
        <dbReference type="ARBA" id="ARBA00022475"/>
    </source>
</evidence>
<keyword evidence="6 7" id="KW-0472">Membrane</keyword>
<feature type="transmembrane region" description="Helical" evidence="7">
    <location>
        <begin position="200"/>
        <end position="218"/>
    </location>
</feature>
<feature type="transmembrane region" description="Helical" evidence="7">
    <location>
        <begin position="45"/>
        <end position="62"/>
    </location>
</feature>
<keyword evidence="10" id="KW-1185">Reference proteome</keyword>
<dbReference type="Gene3D" id="1.10.3730.20">
    <property type="match status" value="1"/>
</dbReference>
<dbReference type="Proteomes" id="UP001546774">
    <property type="component" value="Unassembled WGS sequence"/>
</dbReference>
<evidence type="ECO:0000256" key="5">
    <source>
        <dbReference type="ARBA" id="ARBA00022989"/>
    </source>
</evidence>
<dbReference type="InterPro" id="IPR051258">
    <property type="entry name" value="Diverse_Substrate_Transporter"/>
</dbReference>
<proteinExistence type="inferred from homology"/>
<keyword evidence="5 7" id="KW-1133">Transmembrane helix</keyword>
<comment type="similarity">
    <text evidence="2">Belongs to the EamA transporter family.</text>
</comment>
<feature type="transmembrane region" description="Helical" evidence="7">
    <location>
        <begin position="118"/>
        <end position="137"/>
    </location>
</feature>
<protein>
    <submittedName>
        <fullName evidence="9">DMT family transporter</fullName>
    </submittedName>
</protein>
<comment type="caution">
    <text evidence="9">The sequence shown here is derived from an EMBL/GenBank/DDBJ whole genome shotgun (WGS) entry which is preliminary data.</text>
</comment>
<feature type="transmembrane region" description="Helical" evidence="7">
    <location>
        <begin position="144"/>
        <end position="170"/>
    </location>
</feature>
<sequence>MVDKIKNIKGSLILLLAAFIWGTAFVAQTSGADSVGTFTFNTCRSVVGALFLLLVIVLLDSYGKRTSGGGKDTLQEPYSRTKWPVKGGVLCGIILFVAMSLQQYGIGIYPAGVAASGRAGFLTATYVVLVAICSVWMGKKLHPLIAVSIVGCIAGMYLLCMSGGFAGIYMGDVCEFLCAVGFMCHILTVEHFAKEDGIKLSCIQFAVCAILSGVMMLFTENVDFAGICAAGLPILYTGVLSSGIAYTLQIIGQKYAQASVASIVMSLESVFSVLAGWLVLHEVLSPRELTGCMLVFAAVILAQVPDMLNHSINEKG</sequence>
<organism evidence="9 10">
    <name type="scientific">Lachnospira intestinalis</name>
    <dbReference type="NCBI Taxonomy" id="3133158"/>
    <lineage>
        <taxon>Bacteria</taxon>
        <taxon>Bacillati</taxon>
        <taxon>Bacillota</taxon>
        <taxon>Clostridia</taxon>
        <taxon>Lachnospirales</taxon>
        <taxon>Lachnospiraceae</taxon>
        <taxon>Lachnospira</taxon>
    </lineage>
</organism>
<evidence type="ECO:0000313" key="9">
    <source>
        <dbReference type="EMBL" id="MEQ2555668.1"/>
    </source>
</evidence>
<feature type="domain" description="EamA" evidence="8">
    <location>
        <begin position="195"/>
        <end position="301"/>
    </location>
</feature>
<accession>A0ABV1H879</accession>
<evidence type="ECO:0000256" key="6">
    <source>
        <dbReference type="ARBA" id="ARBA00023136"/>
    </source>
</evidence>
<dbReference type="PANTHER" id="PTHR42920">
    <property type="entry name" value="OS03G0707200 PROTEIN-RELATED"/>
    <property type="match status" value="1"/>
</dbReference>
<evidence type="ECO:0000313" key="10">
    <source>
        <dbReference type="Proteomes" id="UP001546774"/>
    </source>
</evidence>
<feature type="transmembrane region" description="Helical" evidence="7">
    <location>
        <begin position="83"/>
        <end position="106"/>
    </location>
</feature>
<dbReference type="InterPro" id="IPR037185">
    <property type="entry name" value="EmrE-like"/>
</dbReference>
<feature type="domain" description="EamA" evidence="8">
    <location>
        <begin position="9"/>
        <end position="159"/>
    </location>
</feature>
<dbReference type="SUPFAM" id="SSF103481">
    <property type="entry name" value="Multidrug resistance efflux transporter EmrE"/>
    <property type="match status" value="1"/>
</dbReference>
<evidence type="ECO:0000256" key="1">
    <source>
        <dbReference type="ARBA" id="ARBA00004651"/>
    </source>
</evidence>
<feature type="transmembrane region" description="Helical" evidence="7">
    <location>
        <begin position="286"/>
        <end position="304"/>
    </location>
</feature>
<dbReference type="Pfam" id="PF00892">
    <property type="entry name" value="EamA"/>
    <property type="match status" value="2"/>
</dbReference>
<dbReference type="InterPro" id="IPR000620">
    <property type="entry name" value="EamA_dom"/>
</dbReference>